<dbReference type="InterPro" id="IPR023296">
    <property type="entry name" value="Glyco_hydro_beta-prop_sf"/>
</dbReference>
<keyword evidence="9" id="KW-1185">Reference proteome</keyword>
<accession>A0ABN1HV42</accession>
<dbReference type="Pfam" id="PF04616">
    <property type="entry name" value="Glyco_hydro_43"/>
    <property type="match status" value="1"/>
</dbReference>
<sequence>MARHTPFLPLVAPSRSHHFSTHLMRRMRRGAMLAAALMTCGLASASNPIVPGWYADPEIRVFAGRYWIYPTYSDHAGKPDVTPRFSAAQKKARQRKTVRPSYGMQTFFNAFSSPDLVHWTKHEHVFDVRNADWAAYAIWAPSVIAANGRYYMFFSANDIQSDAELGGIGLAVSDRPGGPFKDAIGRPLIDAFHNGAQPIDPFAFRDRDGQVYLFYGGWKHCNVVRLSADLKRIVPFADGTTYKEVTPPGYVEGSFMIERGGTYYLMWSEGGWTGPDYSVAYATAPSPIGPFKPMGKILSQDLRIARGAGHHSVVNVPGTDDWYIAYHRRPLDTDRGEHRQIAIDRMRFAADGSIEPVVMTNEGVTPRPIGAATPRRR</sequence>
<dbReference type="RefSeq" id="WP_243848149.1">
    <property type="nucleotide sequence ID" value="NZ_BAAAES010000008.1"/>
</dbReference>
<evidence type="ECO:0000256" key="7">
    <source>
        <dbReference type="SAM" id="SignalP"/>
    </source>
</evidence>
<evidence type="ECO:0000256" key="2">
    <source>
        <dbReference type="ARBA" id="ARBA00022651"/>
    </source>
</evidence>
<protein>
    <recommendedName>
        <fullName evidence="10">Glycosyl hydrolases family 43</fullName>
    </recommendedName>
</protein>
<keyword evidence="2" id="KW-0858">Xylan degradation</keyword>
<dbReference type="CDD" id="cd18827">
    <property type="entry name" value="GH43_XlnD-like"/>
    <property type="match status" value="1"/>
</dbReference>
<evidence type="ECO:0000256" key="6">
    <source>
        <dbReference type="RuleBase" id="RU361187"/>
    </source>
</evidence>
<keyword evidence="7" id="KW-0732">Signal</keyword>
<evidence type="ECO:0000256" key="4">
    <source>
        <dbReference type="ARBA" id="ARBA00023277"/>
    </source>
</evidence>
<comment type="similarity">
    <text evidence="1 6">Belongs to the glycosyl hydrolase 43 family.</text>
</comment>
<dbReference type="InterPro" id="IPR006710">
    <property type="entry name" value="Glyco_hydro_43"/>
</dbReference>
<reference evidence="8 9" key="1">
    <citation type="journal article" date="2019" name="Int. J. Syst. Evol. Microbiol.">
        <title>The Global Catalogue of Microorganisms (GCM) 10K type strain sequencing project: providing services to taxonomists for standard genome sequencing and annotation.</title>
        <authorList>
            <consortium name="The Broad Institute Genomics Platform"/>
            <consortium name="The Broad Institute Genome Sequencing Center for Infectious Disease"/>
            <person name="Wu L."/>
            <person name="Ma J."/>
        </authorList>
    </citation>
    <scope>NUCLEOTIDE SEQUENCE [LARGE SCALE GENOMIC DNA]</scope>
    <source>
        <strain evidence="8 9">JCM 14603</strain>
    </source>
</reference>
<proteinExistence type="inferred from homology"/>
<comment type="caution">
    <text evidence="8">The sequence shown here is derived from an EMBL/GenBank/DDBJ whole genome shotgun (WGS) entry which is preliminary data.</text>
</comment>
<organism evidence="8 9">
    <name type="scientific">Sphingomonas insulae</name>
    <dbReference type="NCBI Taxonomy" id="424800"/>
    <lineage>
        <taxon>Bacteria</taxon>
        <taxon>Pseudomonadati</taxon>
        <taxon>Pseudomonadota</taxon>
        <taxon>Alphaproteobacteria</taxon>
        <taxon>Sphingomonadales</taxon>
        <taxon>Sphingomonadaceae</taxon>
        <taxon>Sphingomonas</taxon>
    </lineage>
</organism>
<evidence type="ECO:0008006" key="10">
    <source>
        <dbReference type="Google" id="ProtNLM"/>
    </source>
</evidence>
<keyword evidence="4" id="KW-0119">Carbohydrate metabolism</keyword>
<dbReference type="Proteomes" id="UP001500238">
    <property type="component" value="Unassembled WGS sequence"/>
</dbReference>
<feature type="chain" id="PRO_5046962667" description="Glycosyl hydrolases family 43" evidence="7">
    <location>
        <begin position="46"/>
        <end position="377"/>
    </location>
</feature>
<keyword evidence="3 6" id="KW-0378">Hydrolase</keyword>
<dbReference type="PANTHER" id="PTHR43772">
    <property type="entry name" value="ENDO-1,4-BETA-XYLANASE"/>
    <property type="match status" value="1"/>
</dbReference>
<keyword evidence="2" id="KW-0624">Polysaccharide degradation</keyword>
<evidence type="ECO:0000256" key="5">
    <source>
        <dbReference type="ARBA" id="ARBA00023295"/>
    </source>
</evidence>
<evidence type="ECO:0000256" key="3">
    <source>
        <dbReference type="ARBA" id="ARBA00022801"/>
    </source>
</evidence>
<dbReference type="EMBL" id="BAAAES010000008">
    <property type="protein sequence ID" value="GAA0669002.1"/>
    <property type="molecule type" value="Genomic_DNA"/>
</dbReference>
<name>A0ABN1HV42_9SPHN</name>
<evidence type="ECO:0000256" key="1">
    <source>
        <dbReference type="ARBA" id="ARBA00009865"/>
    </source>
</evidence>
<evidence type="ECO:0000313" key="8">
    <source>
        <dbReference type="EMBL" id="GAA0669002.1"/>
    </source>
</evidence>
<dbReference type="InterPro" id="IPR052176">
    <property type="entry name" value="Glycosyl_Hydrlase_43_Enz"/>
</dbReference>
<keyword evidence="5 6" id="KW-0326">Glycosidase</keyword>
<dbReference type="PANTHER" id="PTHR43772:SF2">
    <property type="entry name" value="PUTATIVE (AFU_ORTHOLOGUE AFUA_2G04480)-RELATED"/>
    <property type="match status" value="1"/>
</dbReference>
<feature type="signal peptide" evidence="7">
    <location>
        <begin position="1"/>
        <end position="45"/>
    </location>
</feature>
<dbReference type="Gene3D" id="2.115.10.20">
    <property type="entry name" value="Glycosyl hydrolase domain, family 43"/>
    <property type="match status" value="1"/>
</dbReference>
<evidence type="ECO:0000313" key="9">
    <source>
        <dbReference type="Proteomes" id="UP001500238"/>
    </source>
</evidence>
<gene>
    <name evidence="8" type="ORF">GCM10009102_19220</name>
</gene>
<dbReference type="SUPFAM" id="SSF75005">
    <property type="entry name" value="Arabinanase/levansucrase/invertase"/>
    <property type="match status" value="1"/>
</dbReference>